<evidence type="ECO:0000256" key="2">
    <source>
        <dbReference type="ARBA" id="ARBA00022737"/>
    </source>
</evidence>
<evidence type="ECO:0000313" key="3">
    <source>
        <dbReference type="Ensembl" id="ENSSANP00000031789.1"/>
    </source>
</evidence>
<organism evidence="3 4">
    <name type="scientific">Sinocyclocheilus anshuiensis</name>
    <dbReference type="NCBI Taxonomy" id="1608454"/>
    <lineage>
        <taxon>Eukaryota</taxon>
        <taxon>Metazoa</taxon>
        <taxon>Chordata</taxon>
        <taxon>Craniata</taxon>
        <taxon>Vertebrata</taxon>
        <taxon>Euteleostomi</taxon>
        <taxon>Actinopterygii</taxon>
        <taxon>Neopterygii</taxon>
        <taxon>Teleostei</taxon>
        <taxon>Ostariophysi</taxon>
        <taxon>Cypriniformes</taxon>
        <taxon>Cyprinidae</taxon>
        <taxon>Cyprininae</taxon>
        <taxon>Sinocyclocheilus</taxon>
    </lineage>
</organism>
<sequence length="335" mass="36478">MSCGITDEGCAALSSALTSNPTHLRRLDLSKNKLSDSGMNLLSTGLSNPHCKLEMLGYLSTVCLIKYILVNELYYCCELHDCDVTGEGCAALASALRSNPSYLRELDLSDNKLGDLGVKLLNTGLDDCKLEILKLKHCGFTYEGCAALAALLGSDQSYLKYVDLSVNILEDLGVQLLGCCSLSENCCADLASALSSESSCLREVNLNFNNLQSSGVKLLSAGLGNPHCKLETLSCTVKLSNKTVWRRLWRCGLTHESCDVLASALNSNPSHLRELDLSENNLGNQGVKLFSDGLKNPQCKLETLKLWSLYTLKNAGLKRDKPSYWVVLTQQTPHT</sequence>
<dbReference type="SUPFAM" id="SSF52047">
    <property type="entry name" value="RNI-like"/>
    <property type="match status" value="2"/>
</dbReference>
<dbReference type="Ensembl" id="ENSSANT00000033845.1">
    <property type="protein sequence ID" value="ENSSANP00000031789.1"/>
    <property type="gene ID" value="ENSSANG00000016219.1"/>
</dbReference>
<dbReference type="AlphaFoldDB" id="A0A671MEV1"/>
<proteinExistence type="predicted"/>
<evidence type="ECO:0000256" key="1">
    <source>
        <dbReference type="ARBA" id="ARBA00022614"/>
    </source>
</evidence>
<dbReference type="Gene3D" id="3.80.10.10">
    <property type="entry name" value="Ribonuclease Inhibitor"/>
    <property type="match status" value="3"/>
</dbReference>
<keyword evidence="4" id="KW-1185">Reference proteome</keyword>
<dbReference type="InterPro" id="IPR032675">
    <property type="entry name" value="LRR_dom_sf"/>
</dbReference>
<reference evidence="3" key="2">
    <citation type="submission" date="2025-09" db="UniProtKB">
        <authorList>
            <consortium name="Ensembl"/>
        </authorList>
    </citation>
    <scope>IDENTIFICATION</scope>
</reference>
<keyword evidence="1" id="KW-0433">Leucine-rich repeat</keyword>
<protein>
    <submittedName>
        <fullName evidence="3">Uncharacterized protein</fullName>
    </submittedName>
</protein>
<dbReference type="InterPro" id="IPR001611">
    <property type="entry name" value="Leu-rich_rpt"/>
</dbReference>
<name>A0A671MEV1_9TELE</name>
<dbReference type="Proteomes" id="UP000472260">
    <property type="component" value="Unassembled WGS sequence"/>
</dbReference>
<reference evidence="3" key="1">
    <citation type="submission" date="2025-08" db="UniProtKB">
        <authorList>
            <consortium name="Ensembl"/>
        </authorList>
    </citation>
    <scope>IDENTIFICATION</scope>
</reference>
<dbReference type="InterPro" id="IPR051261">
    <property type="entry name" value="NLR"/>
</dbReference>
<keyword evidence="2" id="KW-0677">Repeat</keyword>
<dbReference type="SMART" id="SM00368">
    <property type="entry name" value="LRR_RI"/>
    <property type="match status" value="7"/>
</dbReference>
<accession>A0A671MEV1</accession>
<dbReference type="Pfam" id="PF13516">
    <property type="entry name" value="LRR_6"/>
    <property type="match status" value="6"/>
</dbReference>
<evidence type="ECO:0000313" key="4">
    <source>
        <dbReference type="Proteomes" id="UP000472260"/>
    </source>
</evidence>
<dbReference type="PANTHER" id="PTHR24106">
    <property type="entry name" value="NACHT, LRR AND CARD DOMAINS-CONTAINING"/>
    <property type="match status" value="1"/>
</dbReference>